<proteinExistence type="predicted"/>
<reference evidence="1 2" key="1">
    <citation type="submission" date="2012-05" db="EMBL/GenBank/DDBJ databases">
        <authorList>
            <person name="Hilton J."/>
        </authorList>
    </citation>
    <scope>NUCLEOTIDE SEQUENCE [LARGE SCALE GENOMIC DNA]</scope>
    <source>
        <strain evidence="1 2">HH01</strain>
    </source>
</reference>
<keyword evidence="2" id="KW-1185">Reference proteome</keyword>
<comment type="caution">
    <text evidence="1">The sequence shown here is derived from an EMBL/GenBank/DDBJ whole genome shotgun (WGS) entry which is preliminary data.</text>
</comment>
<dbReference type="EMBL" id="CAIY01000069">
    <property type="protein sequence ID" value="CCH67877.1"/>
    <property type="molecule type" value="Genomic_DNA"/>
</dbReference>
<evidence type="ECO:0000313" key="1">
    <source>
        <dbReference type="EMBL" id="CCH67877.1"/>
    </source>
</evidence>
<accession>M1WZT4</accession>
<name>M1WZT4_9NOST</name>
<protein>
    <submittedName>
        <fullName evidence="1">Uncharacterized protein</fullName>
    </submittedName>
</protein>
<dbReference type="Proteomes" id="UP000053051">
    <property type="component" value="Unassembled WGS sequence"/>
</dbReference>
<organism evidence="1 2">
    <name type="scientific">Richelia intracellularis HH01</name>
    <dbReference type="NCBI Taxonomy" id="1165094"/>
    <lineage>
        <taxon>Bacteria</taxon>
        <taxon>Bacillati</taxon>
        <taxon>Cyanobacteriota</taxon>
        <taxon>Cyanophyceae</taxon>
        <taxon>Nostocales</taxon>
        <taxon>Nostocaceae</taxon>
        <taxon>Richelia</taxon>
    </lineage>
</organism>
<evidence type="ECO:0000313" key="2">
    <source>
        <dbReference type="Proteomes" id="UP000053051"/>
    </source>
</evidence>
<gene>
    <name evidence="1" type="ORF">RINTHH_17220</name>
</gene>
<dbReference type="AlphaFoldDB" id="M1WZT4"/>
<reference evidence="2" key="2">
    <citation type="submission" date="2016-01" db="EMBL/GenBank/DDBJ databases">
        <title>Diatom-associated endosymboitic cyanobacterium lacks core nitrogen metabolism enzymes.</title>
        <authorList>
            <person name="Hilton J.A."/>
            <person name="Foster R.A."/>
            <person name="Tripp H.J."/>
            <person name="Carter B.J."/>
            <person name="Zehr J.P."/>
            <person name="Villareal T.A."/>
        </authorList>
    </citation>
    <scope>NUCLEOTIDE SEQUENCE [LARGE SCALE GENOMIC DNA]</scope>
    <source>
        <strain evidence="2">HH01</strain>
    </source>
</reference>
<sequence length="43" mass="4932">MNNHKIEFIETPFSISWNIYSQDIIGKVCKRSASIIDNAYVGK</sequence>